<dbReference type="GO" id="GO:0009423">
    <property type="term" value="P:chorismate biosynthetic process"/>
    <property type="evidence" value="ECO:0007669"/>
    <property type="project" value="UniProtKB-UniRule"/>
</dbReference>
<dbReference type="Pfam" id="PF08501">
    <property type="entry name" value="Shikimate_dh_N"/>
    <property type="match status" value="1"/>
</dbReference>
<feature type="binding site" evidence="7">
    <location>
        <position position="107"/>
    </location>
    <ligand>
        <name>shikimate</name>
        <dbReference type="ChEBI" id="CHEBI:36208"/>
    </ligand>
</feature>
<dbReference type="InterPro" id="IPR013708">
    <property type="entry name" value="Shikimate_DH-bd_N"/>
</dbReference>
<evidence type="ECO:0000256" key="5">
    <source>
        <dbReference type="ARBA" id="ARBA00023002"/>
    </source>
</evidence>
<dbReference type="HAMAP" id="MF_00222">
    <property type="entry name" value="Shikimate_DH_AroE"/>
    <property type="match status" value="1"/>
</dbReference>
<feature type="binding site" evidence="7">
    <location>
        <position position="225"/>
    </location>
    <ligand>
        <name>NADP(+)</name>
        <dbReference type="ChEBI" id="CHEBI:58349"/>
    </ligand>
</feature>
<evidence type="ECO:0000256" key="4">
    <source>
        <dbReference type="ARBA" id="ARBA00022857"/>
    </source>
</evidence>
<evidence type="ECO:0000259" key="8">
    <source>
        <dbReference type="Pfam" id="PF08501"/>
    </source>
</evidence>
<sequence>MPDFPTTQRAFLFADPAAHSLSPRMHGAAFAYAGLPGTYEARRVPAGELAAAVAGLRAPDVLGANLSLPHKEAALPLLDSLSDAARAIGAVNTVVHRDGQLRGENTDAPGLLAALRDAGLPDLGSGVPVVILGAGGAARAAAFVALRDLRARAWIVNRTLDRARALAAAFRPYGEVQAAAPQDVPWADAPLVINASSAGLNNPGQTPLDAAFLARLPAGALVYDMVYRPAETRLMLEARAHGLGAENGLGMLAHQARLAFTAWTGADVPVRVFLDALTGTAGAGTGADAGAGRTP</sequence>
<reference evidence="11" key="1">
    <citation type="submission" date="2015-11" db="EMBL/GenBank/DDBJ databases">
        <title>Draft Genome Sequence of the Radioresistant Bacterium Deinococcus grandis, Isolated from Freshwater Fish in Japan.</title>
        <authorList>
            <person name="Satoh K."/>
            <person name="Onodera T."/>
            <person name="Omoso K."/>
            <person name="Takeda-Yano K."/>
            <person name="Katayama T."/>
            <person name="Oono Y."/>
            <person name="Narumi I."/>
        </authorList>
    </citation>
    <scope>NUCLEOTIDE SEQUENCE [LARGE SCALE GENOMIC DNA]</scope>
    <source>
        <strain evidence="11">ATCC 43672</strain>
    </source>
</reference>
<dbReference type="UniPathway" id="UPA00053">
    <property type="reaction ID" value="UER00087"/>
</dbReference>
<evidence type="ECO:0000313" key="11">
    <source>
        <dbReference type="Proteomes" id="UP000056209"/>
    </source>
</evidence>
<dbReference type="InterPro" id="IPR041121">
    <property type="entry name" value="SDH_C"/>
</dbReference>
<dbReference type="GO" id="GO:0004764">
    <property type="term" value="F:shikimate 3-dehydrogenase (NADP+) activity"/>
    <property type="evidence" value="ECO:0007669"/>
    <property type="project" value="UniProtKB-UniRule"/>
</dbReference>
<protein>
    <recommendedName>
        <fullName evidence="2 7">Shikimate dehydrogenase (NADP(+))</fullName>
        <shortName evidence="7">SDH</shortName>
        <ecNumber evidence="2 7">1.1.1.25</ecNumber>
    </recommendedName>
</protein>
<comment type="similarity">
    <text evidence="7">Belongs to the shikimate dehydrogenase family.</text>
</comment>
<organism evidence="10 11">
    <name type="scientific">Deinococcus grandis</name>
    <dbReference type="NCBI Taxonomy" id="57498"/>
    <lineage>
        <taxon>Bacteria</taxon>
        <taxon>Thermotogati</taxon>
        <taxon>Deinococcota</taxon>
        <taxon>Deinococci</taxon>
        <taxon>Deinococcales</taxon>
        <taxon>Deinococcaceae</taxon>
        <taxon>Deinococcus</taxon>
    </lineage>
</organism>
<feature type="binding site" evidence="7">
    <location>
        <begin position="133"/>
        <end position="137"/>
    </location>
    <ligand>
        <name>NADP(+)</name>
        <dbReference type="ChEBI" id="CHEBI:58349"/>
    </ligand>
</feature>
<feature type="binding site" evidence="7">
    <location>
        <position position="83"/>
    </location>
    <ligand>
        <name>NADP(+)</name>
        <dbReference type="ChEBI" id="CHEBI:58349"/>
    </ligand>
</feature>
<dbReference type="Gene3D" id="3.40.50.720">
    <property type="entry name" value="NAD(P)-binding Rossmann-like Domain"/>
    <property type="match status" value="1"/>
</dbReference>
<dbReference type="EMBL" id="BCMS01000001">
    <property type="protein sequence ID" value="GAQ21703.1"/>
    <property type="molecule type" value="Genomic_DNA"/>
</dbReference>
<dbReference type="InterPro" id="IPR011342">
    <property type="entry name" value="Shikimate_DH"/>
</dbReference>
<feature type="binding site" evidence="7">
    <location>
        <position position="248"/>
    </location>
    <ligand>
        <name>NADP(+)</name>
        <dbReference type="ChEBI" id="CHEBI:58349"/>
    </ligand>
</feature>
<dbReference type="SUPFAM" id="SSF51735">
    <property type="entry name" value="NAD(P)-binding Rossmann-fold domains"/>
    <property type="match status" value="1"/>
</dbReference>
<comment type="pathway">
    <text evidence="1 7">Metabolic intermediate biosynthesis; chorismate biosynthesis; chorismate from D-erythrose 4-phosphate and phosphoenolpyruvate: step 4/7.</text>
</comment>
<dbReference type="NCBIfam" id="TIGR00507">
    <property type="entry name" value="aroE"/>
    <property type="match status" value="1"/>
</dbReference>
<feature type="active site" description="Proton acceptor" evidence="7">
    <location>
        <position position="71"/>
    </location>
</feature>
<accession>A0A100HJ34</accession>
<proteinExistence type="inferred from homology"/>
<feature type="binding site" evidence="7">
    <location>
        <position position="255"/>
    </location>
    <ligand>
        <name>shikimate</name>
        <dbReference type="ChEBI" id="CHEBI:36208"/>
    </ligand>
</feature>
<comment type="catalytic activity">
    <reaction evidence="7">
        <text>shikimate + NADP(+) = 3-dehydroshikimate + NADPH + H(+)</text>
        <dbReference type="Rhea" id="RHEA:17737"/>
        <dbReference type="ChEBI" id="CHEBI:15378"/>
        <dbReference type="ChEBI" id="CHEBI:16630"/>
        <dbReference type="ChEBI" id="CHEBI:36208"/>
        <dbReference type="ChEBI" id="CHEBI:57783"/>
        <dbReference type="ChEBI" id="CHEBI:58349"/>
        <dbReference type="EC" id="1.1.1.25"/>
    </reaction>
</comment>
<comment type="function">
    <text evidence="7">Involved in the biosynthesis of the chorismate, which leads to the biosynthesis of aromatic amino acids. Catalyzes the reversible NADPH linked reduction of 3-dehydroshikimate (DHSA) to yield shikimate (SA).</text>
</comment>
<name>A0A100HJ34_9DEIO</name>
<dbReference type="GO" id="GO:0005829">
    <property type="term" value="C:cytosol"/>
    <property type="evidence" value="ECO:0007669"/>
    <property type="project" value="TreeGrafter"/>
</dbReference>
<evidence type="ECO:0000313" key="10">
    <source>
        <dbReference type="EMBL" id="GAQ21703.1"/>
    </source>
</evidence>
<dbReference type="Proteomes" id="UP000056209">
    <property type="component" value="Unassembled WGS sequence"/>
</dbReference>
<dbReference type="InterPro" id="IPR022893">
    <property type="entry name" value="Shikimate_DH_fam"/>
</dbReference>
<feature type="binding site" evidence="7">
    <location>
        <begin position="20"/>
        <end position="22"/>
    </location>
    <ligand>
        <name>shikimate</name>
        <dbReference type="ChEBI" id="CHEBI:36208"/>
    </ligand>
</feature>
<comment type="caution">
    <text evidence="10">The sequence shown here is derived from an EMBL/GenBank/DDBJ whole genome shotgun (WGS) entry which is preliminary data.</text>
</comment>
<dbReference type="AlphaFoldDB" id="A0A100HJ34"/>
<dbReference type="InterPro" id="IPR046346">
    <property type="entry name" value="Aminoacid_DH-like_N_sf"/>
</dbReference>
<dbReference type="CDD" id="cd01065">
    <property type="entry name" value="NAD_bind_Shikimate_DH"/>
    <property type="match status" value="1"/>
</dbReference>
<feature type="binding site" evidence="7">
    <location>
        <position position="92"/>
    </location>
    <ligand>
        <name>shikimate</name>
        <dbReference type="ChEBI" id="CHEBI:36208"/>
    </ligand>
</feature>
<dbReference type="GO" id="GO:0050661">
    <property type="term" value="F:NADP binding"/>
    <property type="evidence" value="ECO:0007669"/>
    <property type="project" value="InterPro"/>
</dbReference>
<dbReference type="Pfam" id="PF18317">
    <property type="entry name" value="SDH_C"/>
    <property type="match status" value="1"/>
</dbReference>
<dbReference type="SUPFAM" id="SSF53223">
    <property type="entry name" value="Aminoacid dehydrogenase-like, N-terminal domain"/>
    <property type="match status" value="1"/>
</dbReference>
<keyword evidence="4 7" id="KW-0521">NADP</keyword>
<feature type="binding site" evidence="7">
    <location>
        <position position="67"/>
    </location>
    <ligand>
        <name>shikimate</name>
        <dbReference type="ChEBI" id="CHEBI:36208"/>
    </ligand>
</feature>
<dbReference type="GO" id="GO:0008652">
    <property type="term" value="P:amino acid biosynthetic process"/>
    <property type="evidence" value="ECO:0007669"/>
    <property type="project" value="UniProtKB-KW"/>
</dbReference>
<evidence type="ECO:0000256" key="1">
    <source>
        <dbReference type="ARBA" id="ARBA00004871"/>
    </source>
</evidence>
<evidence type="ECO:0000256" key="2">
    <source>
        <dbReference type="ARBA" id="ARBA00012962"/>
    </source>
</evidence>
<dbReference type="GO" id="GO:0019632">
    <property type="term" value="P:shikimate metabolic process"/>
    <property type="evidence" value="ECO:0007669"/>
    <property type="project" value="InterPro"/>
</dbReference>
<dbReference type="Gene3D" id="3.40.50.10860">
    <property type="entry name" value="Leucine Dehydrogenase, chain A, domain 1"/>
    <property type="match status" value="1"/>
</dbReference>
<comment type="subunit">
    <text evidence="7">Homodimer.</text>
</comment>
<dbReference type="EC" id="1.1.1.25" evidence="2 7"/>
<feature type="binding site" evidence="7">
    <location>
        <position position="227"/>
    </location>
    <ligand>
        <name>shikimate</name>
        <dbReference type="ChEBI" id="CHEBI:36208"/>
    </ligand>
</feature>
<dbReference type="PANTHER" id="PTHR21089:SF1">
    <property type="entry name" value="BIFUNCTIONAL 3-DEHYDROQUINATE DEHYDRATASE_SHIKIMATE DEHYDROGENASE, CHLOROPLASTIC"/>
    <property type="match status" value="1"/>
</dbReference>
<keyword evidence="11" id="KW-1185">Reference proteome</keyword>
<dbReference type="PANTHER" id="PTHR21089">
    <property type="entry name" value="SHIKIMATE DEHYDROGENASE"/>
    <property type="match status" value="1"/>
</dbReference>
<feature type="binding site" evidence="7">
    <location>
        <begin position="157"/>
        <end position="162"/>
    </location>
    <ligand>
        <name>NADP(+)</name>
        <dbReference type="ChEBI" id="CHEBI:58349"/>
    </ligand>
</feature>
<dbReference type="InterPro" id="IPR036291">
    <property type="entry name" value="NAD(P)-bd_dom_sf"/>
</dbReference>
<evidence type="ECO:0000256" key="3">
    <source>
        <dbReference type="ARBA" id="ARBA00022605"/>
    </source>
</evidence>
<feature type="domain" description="Shikimate dehydrogenase substrate binding N-terminal" evidence="8">
    <location>
        <begin position="12"/>
        <end position="94"/>
    </location>
</feature>
<evidence type="ECO:0000256" key="6">
    <source>
        <dbReference type="ARBA" id="ARBA00023141"/>
    </source>
</evidence>
<feature type="domain" description="SDH C-terminal" evidence="9">
    <location>
        <begin position="248"/>
        <end position="277"/>
    </location>
</feature>
<evidence type="ECO:0000256" key="7">
    <source>
        <dbReference type="HAMAP-Rule" id="MF_00222"/>
    </source>
</evidence>
<keyword evidence="6 7" id="KW-0057">Aromatic amino acid biosynthesis</keyword>
<gene>
    <name evidence="7" type="primary">aroE</name>
    <name evidence="10" type="ORF">DEIGR_101730</name>
</gene>
<dbReference type="GO" id="GO:0009073">
    <property type="term" value="P:aromatic amino acid family biosynthetic process"/>
    <property type="evidence" value="ECO:0007669"/>
    <property type="project" value="UniProtKB-KW"/>
</dbReference>
<keyword evidence="3 7" id="KW-0028">Amino-acid biosynthesis</keyword>
<keyword evidence="5 7" id="KW-0560">Oxidoreductase</keyword>
<evidence type="ECO:0000259" key="9">
    <source>
        <dbReference type="Pfam" id="PF18317"/>
    </source>
</evidence>